<keyword evidence="6" id="KW-0902">Two-component regulatory system</keyword>
<keyword evidence="13" id="KW-1185">Reference proteome</keyword>
<dbReference type="Gene3D" id="1.20.5.1930">
    <property type="match status" value="1"/>
</dbReference>
<evidence type="ECO:0000256" key="3">
    <source>
        <dbReference type="ARBA" id="ARBA00022692"/>
    </source>
</evidence>
<keyword evidence="8" id="KW-0175">Coiled coil</keyword>
<dbReference type="PROSITE" id="PS50839">
    <property type="entry name" value="CHASE"/>
    <property type="match status" value="1"/>
</dbReference>
<evidence type="ECO:0000256" key="6">
    <source>
        <dbReference type="ARBA" id="ARBA00023012"/>
    </source>
</evidence>
<dbReference type="InterPro" id="IPR003594">
    <property type="entry name" value="HATPase_dom"/>
</dbReference>
<comment type="subcellular location">
    <subcellularLocation>
        <location evidence="1">Membrane</location>
    </subcellularLocation>
</comment>
<dbReference type="Pfam" id="PF03924">
    <property type="entry name" value="CHASE"/>
    <property type="match status" value="1"/>
</dbReference>
<evidence type="ECO:0000313" key="12">
    <source>
        <dbReference type="EMBL" id="AHF00329.1"/>
    </source>
</evidence>
<dbReference type="STRING" id="713585.THITH_17190"/>
<dbReference type="GO" id="GO:0046983">
    <property type="term" value="F:protein dimerization activity"/>
    <property type="evidence" value="ECO:0007669"/>
    <property type="project" value="InterPro"/>
</dbReference>
<evidence type="ECO:0000259" key="11">
    <source>
        <dbReference type="PROSITE" id="PS50839"/>
    </source>
</evidence>
<dbReference type="OrthoDB" id="9811306at2"/>
<evidence type="ECO:0000259" key="10">
    <source>
        <dbReference type="PROSITE" id="PS50109"/>
    </source>
</evidence>
<dbReference type="InterPro" id="IPR050482">
    <property type="entry name" value="Sensor_HK_TwoCompSys"/>
</dbReference>
<dbReference type="PANTHER" id="PTHR24421:SF58">
    <property type="entry name" value="SIGNAL TRANSDUCTION HISTIDINE-PROTEIN KINASE_PHOSPHATASE UHPB"/>
    <property type="match status" value="1"/>
</dbReference>
<name>W0DTK9_9GAMM</name>
<dbReference type="InterPro" id="IPR011712">
    <property type="entry name" value="Sig_transdc_His_kin_sub3_dim/P"/>
</dbReference>
<organism evidence="12 13">
    <name type="scientific">Thioalkalivibrio paradoxus ARh 1</name>
    <dbReference type="NCBI Taxonomy" id="713585"/>
    <lineage>
        <taxon>Bacteria</taxon>
        <taxon>Pseudomonadati</taxon>
        <taxon>Pseudomonadota</taxon>
        <taxon>Gammaproteobacteria</taxon>
        <taxon>Chromatiales</taxon>
        <taxon>Ectothiorhodospiraceae</taxon>
        <taxon>Thioalkalivibrio</taxon>
    </lineage>
</organism>
<evidence type="ECO:0000313" key="13">
    <source>
        <dbReference type="Proteomes" id="UP000005289"/>
    </source>
</evidence>
<evidence type="ECO:0000256" key="1">
    <source>
        <dbReference type="ARBA" id="ARBA00004370"/>
    </source>
</evidence>
<dbReference type="InterPro" id="IPR006189">
    <property type="entry name" value="CHASE_dom"/>
</dbReference>
<dbReference type="Gene3D" id="3.30.450.350">
    <property type="entry name" value="CHASE domain"/>
    <property type="match status" value="1"/>
</dbReference>
<dbReference type="SMART" id="SM00387">
    <property type="entry name" value="HATPase_c"/>
    <property type="match status" value="1"/>
</dbReference>
<keyword evidence="4" id="KW-0418">Kinase</keyword>
<evidence type="ECO:0000256" key="4">
    <source>
        <dbReference type="ARBA" id="ARBA00022777"/>
    </source>
</evidence>
<dbReference type="InterPro" id="IPR042240">
    <property type="entry name" value="CHASE_sf"/>
</dbReference>
<dbReference type="AlphaFoldDB" id="W0DTK9"/>
<dbReference type="Proteomes" id="UP000005289">
    <property type="component" value="Chromosome"/>
</dbReference>
<dbReference type="RefSeq" id="WP_006746656.1">
    <property type="nucleotide sequence ID" value="NZ_CP007029.1"/>
</dbReference>
<dbReference type="SMART" id="SM01079">
    <property type="entry name" value="CHASE"/>
    <property type="match status" value="1"/>
</dbReference>
<gene>
    <name evidence="12" type="ORF">THITH_17190</name>
</gene>
<proteinExistence type="predicted"/>
<feature type="coiled-coil region" evidence="8">
    <location>
        <begin position="357"/>
        <end position="398"/>
    </location>
</feature>
<dbReference type="Pfam" id="PF07730">
    <property type="entry name" value="HisKA_3"/>
    <property type="match status" value="1"/>
</dbReference>
<keyword evidence="2" id="KW-0808">Transferase</keyword>
<dbReference type="InterPro" id="IPR005467">
    <property type="entry name" value="His_kinase_dom"/>
</dbReference>
<dbReference type="PROSITE" id="PS50109">
    <property type="entry name" value="HIS_KIN"/>
    <property type="match status" value="1"/>
</dbReference>
<feature type="transmembrane region" description="Helical" evidence="9">
    <location>
        <begin position="19"/>
        <end position="37"/>
    </location>
</feature>
<evidence type="ECO:0008006" key="14">
    <source>
        <dbReference type="Google" id="ProtNLM"/>
    </source>
</evidence>
<dbReference type="InterPro" id="IPR036890">
    <property type="entry name" value="HATPase_C_sf"/>
</dbReference>
<evidence type="ECO:0000256" key="2">
    <source>
        <dbReference type="ARBA" id="ARBA00022679"/>
    </source>
</evidence>
<dbReference type="SUPFAM" id="SSF55874">
    <property type="entry name" value="ATPase domain of HSP90 chaperone/DNA topoisomerase II/histidine kinase"/>
    <property type="match status" value="1"/>
</dbReference>
<dbReference type="EMBL" id="CP007029">
    <property type="protein sequence ID" value="AHF00329.1"/>
    <property type="molecule type" value="Genomic_DNA"/>
</dbReference>
<dbReference type="HOGENOM" id="CLU_431428_0_0_6"/>
<dbReference type="Gene3D" id="3.30.565.10">
    <property type="entry name" value="Histidine kinase-like ATPase, C-terminal domain"/>
    <property type="match status" value="1"/>
</dbReference>
<accession>W0DTK9</accession>
<dbReference type="GO" id="GO:0016020">
    <property type="term" value="C:membrane"/>
    <property type="evidence" value="ECO:0007669"/>
    <property type="project" value="UniProtKB-SubCell"/>
</dbReference>
<sequence>MTSATGATAIARSTGRARLMLASAWIAVTLAVAWALFHSALQAVDQTASKHAEALRGTLADRAMLSDAVIEGLAAALRIGPGADPSATRDYAESILARYPHIYLLGAARVIPHAERADLESGIHAGGVAPSGLRYFDYQGDRRWHPVPDKALYYPMLMVEPESDATRAILGLDLDAVPLFRPALRQAYASDGPVMVGPFEMTTGQRAIALVRTVCAKGSDRCENGDGLGMASHVAVLAVLAEAIIDCGGLAANGYSCAVWVDDGTVPRNPETLLAEQPAAYDGSRVERWLLPRTEHRLAISGTSQPLNLEVSRQLTRDAINFQGILALLLLSGAGLAIALRLQARHERSEQARADTYRALREERASLEHRVQERTAELSEINTALERENRARQGAEDALRRKGMQLRLLARRLMDAQEQERRTLARELHDDIGQTLTALRTHAQLIRQQHRSPDHPCARSASTIFDLAGALYDSAHRIMRRLRPRALDELGPVEALQACIDAAGLEAMGIEVHTELRGQLEDLDDAVTVAVYRLLQEALTNVVRHADARSVRVEVARDAAGIPSLGYPEGDSLRLRVEDDGQGMPEQALDKDRLGLLGAQERVEALGGRFLVERSAAGGVLLRAEIPLNRRLSR</sequence>
<reference evidence="12 13" key="1">
    <citation type="submission" date="2013-12" db="EMBL/GenBank/DDBJ databases">
        <authorList>
            <consortium name="DOE Joint Genome Institute"/>
            <person name="Muyzer G."/>
            <person name="Huntemann M."/>
            <person name="Han J."/>
            <person name="Chen A."/>
            <person name="Kyrpides N."/>
            <person name="Mavromatis K."/>
            <person name="Markowitz V."/>
            <person name="Palaniappan K."/>
            <person name="Ivanova N."/>
            <person name="Schaumberg A."/>
            <person name="Pati A."/>
            <person name="Liolios K."/>
            <person name="Nordberg H.P."/>
            <person name="Cantor M.N."/>
            <person name="Hua S.X."/>
            <person name="Woyke T."/>
        </authorList>
    </citation>
    <scope>NUCLEOTIDE SEQUENCE [LARGE SCALE GENOMIC DNA]</scope>
    <source>
        <strain evidence="12 13">ARh 1</strain>
    </source>
</reference>
<keyword evidence="3 9" id="KW-0812">Transmembrane</keyword>
<dbReference type="Pfam" id="PF02518">
    <property type="entry name" value="HATPase_c"/>
    <property type="match status" value="1"/>
</dbReference>
<keyword evidence="7 9" id="KW-0472">Membrane</keyword>
<feature type="domain" description="CHASE" evidence="11">
    <location>
        <begin position="153"/>
        <end position="214"/>
    </location>
</feature>
<feature type="domain" description="Histidine kinase" evidence="10">
    <location>
        <begin position="427"/>
        <end position="630"/>
    </location>
</feature>
<dbReference type="KEGG" id="tti:THITH_17190"/>
<dbReference type="GO" id="GO:0000155">
    <property type="term" value="F:phosphorelay sensor kinase activity"/>
    <property type="evidence" value="ECO:0007669"/>
    <property type="project" value="InterPro"/>
</dbReference>
<evidence type="ECO:0000256" key="7">
    <source>
        <dbReference type="ARBA" id="ARBA00023136"/>
    </source>
</evidence>
<evidence type="ECO:0000256" key="8">
    <source>
        <dbReference type="SAM" id="Coils"/>
    </source>
</evidence>
<keyword evidence="5 9" id="KW-1133">Transmembrane helix</keyword>
<dbReference type="PANTHER" id="PTHR24421">
    <property type="entry name" value="NITRATE/NITRITE SENSOR PROTEIN NARX-RELATED"/>
    <property type="match status" value="1"/>
</dbReference>
<protein>
    <recommendedName>
        <fullName evidence="14">Histidine kinase</fullName>
    </recommendedName>
</protein>
<dbReference type="CDD" id="cd16917">
    <property type="entry name" value="HATPase_UhpB-NarQ-NarX-like"/>
    <property type="match status" value="1"/>
</dbReference>
<evidence type="ECO:0000256" key="9">
    <source>
        <dbReference type="SAM" id="Phobius"/>
    </source>
</evidence>
<evidence type="ECO:0000256" key="5">
    <source>
        <dbReference type="ARBA" id="ARBA00022989"/>
    </source>
</evidence>